<reference evidence="2 3" key="1">
    <citation type="submission" date="2020-08" db="EMBL/GenBank/DDBJ databases">
        <title>Sequencing the genomes of 1000 actinobacteria strains.</title>
        <authorList>
            <person name="Klenk H.-P."/>
        </authorList>
    </citation>
    <scope>NUCLEOTIDE SEQUENCE [LARGE SCALE GENOMIC DNA]</scope>
    <source>
        <strain evidence="2 3">DSM 43023</strain>
    </source>
</reference>
<keyword evidence="1" id="KW-0732">Signal</keyword>
<accession>A0A7W7WE11</accession>
<protein>
    <recommendedName>
        <fullName evidence="4">DUF11 domain-containing protein</fullName>
    </recommendedName>
</protein>
<dbReference type="EMBL" id="JACHJU010000006">
    <property type="protein sequence ID" value="MBB4943681.1"/>
    <property type="molecule type" value="Genomic_DNA"/>
</dbReference>
<sequence>MSHLAQRLSAAALVAALGGTLLVQSPAQAAAPASVTSAASAAAFRFEVYFPKYVRRGGYLTYTVKVRNRTVRGQHYVALFGRFSSHFRAIKVIRKPRSVKCSVKRPAVTCWIASLDKGDSTTVVIRAWVGSHRGTTTARFGGVATQDRDARLSELKKDLRGSITARARVL</sequence>
<evidence type="ECO:0000313" key="3">
    <source>
        <dbReference type="Proteomes" id="UP000534286"/>
    </source>
</evidence>
<evidence type="ECO:0000256" key="1">
    <source>
        <dbReference type="SAM" id="SignalP"/>
    </source>
</evidence>
<evidence type="ECO:0000313" key="2">
    <source>
        <dbReference type="EMBL" id="MBB4943681.1"/>
    </source>
</evidence>
<feature type="chain" id="PRO_5030517860" description="DUF11 domain-containing protein" evidence="1">
    <location>
        <begin position="30"/>
        <end position="170"/>
    </location>
</feature>
<gene>
    <name evidence="2" type="ORF">FHR32_008082</name>
</gene>
<dbReference type="RefSeq" id="WP_184759547.1">
    <property type="nucleotide sequence ID" value="NZ_BAABEK010000024.1"/>
</dbReference>
<comment type="caution">
    <text evidence="2">The sequence shown here is derived from an EMBL/GenBank/DDBJ whole genome shotgun (WGS) entry which is preliminary data.</text>
</comment>
<evidence type="ECO:0008006" key="4">
    <source>
        <dbReference type="Google" id="ProtNLM"/>
    </source>
</evidence>
<proteinExistence type="predicted"/>
<name>A0A7W7WE11_9ACTN</name>
<keyword evidence="3" id="KW-1185">Reference proteome</keyword>
<feature type="signal peptide" evidence="1">
    <location>
        <begin position="1"/>
        <end position="29"/>
    </location>
</feature>
<organism evidence="2 3">
    <name type="scientific">Streptosporangium album</name>
    <dbReference type="NCBI Taxonomy" id="47479"/>
    <lineage>
        <taxon>Bacteria</taxon>
        <taxon>Bacillati</taxon>
        <taxon>Actinomycetota</taxon>
        <taxon>Actinomycetes</taxon>
        <taxon>Streptosporangiales</taxon>
        <taxon>Streptosporangiaceae</taxon>
        <taxon>Streptosporangium</taxon>
    </lineage>
</organism>
<dbReference type="AlphaFoldDB" id="A0A7W7WE11"/>
<dbReference type="Proteomes" id="UP000534286">
    <property type="component" value="Unassembled WGS sequence"/>
</dbReference>